<dbReference type="Gene3D" id="3.40.50.2020">
    <property type="match status" value="1"/>
</dbReference>
<protein>
    <submittedName>
        <fullName evidence="2">Competence protein F homolog, phosphoribosyltransferase domain protein YhgH required for utilization of DNA as sole source of carbon and energy</fullName>
    </submittedName>
</protein>
<name>W6NGS5_CLOTY</name>
<dbReference type="EMBL" id="CBXI010000023">
    <property type="protein sequence ID" value="CDL91247.1"/>
    <property type="molecule type" value="Genomic_DNA"/>
</dbReference>
<evidence type="ECO:0000313" key="3">
    <source>
        <dbReference type="Proteomes" id="UP000019482"/>
    </source>
</evidence>
<dbReference type="Proteomes" id="UP000019482">
    <property type="component" value="Unassembled WGS sequence"/>
</dbReference>
<keyword evidence="2" id="KW-0808">Transferase</keyword>
<keyword evidence="2" id="KW-0328">Glycosyltransferase</keyword>
<dbReference type="OrthoDB" id="9779910at2"/>
<comment type="similarity">
    <text evidence="1">Belongs to the ComF/GntX family.</text>
</comment>
<evidence type="ECO:0000313" key="2">
    <source>
        <dbReference type="EMBL" id="CDL91247.1"/>
    </source>
</evidence>
<evidence type="ECO:0000256" key="1">
    <source>
        <dbReference type="ARBA" id="ARBA00008007"/>
    </source>
</evidence>
<dbReference type="SUPFAM" id="SSF53271">
    <property type="entry name" value="PRTase-like"/>
    <property type="match status" value="1"/>
</dbReference>
<dbReference type="PANTHER" id="PTHR47505">
    <property type="entry name" value="DNA UTILIZATION PROTEIN YHGH"/>
    <property type="match status" value="1"/>
</dbReference>
<keyword evidence="3" id="KW-1185">Reference proteome</keyword>
<proteinExistence type="inferred from homology"/>
<dbReference type="InterPro" id="IPR000836">
    <property type="entry name" value="PRTase_dom"/>
</dbReference>
<dbReference type="GO" id="GO:0016757">
    <property type="term" value="F:glycosyltransferase activity"/>
    <property type="evidence" value="ECO:0007669"/>
    <property type="project" value="UniProtKB-KW"/>
</dbReference>
<organism evidence="2 3">
    <name type="scientific">Clostridium tyrobutyricum DIVETGP</name>
    <dbReference type="NCBI Taxonomy" id="1408889"/>
    <lineage>
        <taxon>Bacteria</taxon>
        <taxon>Bacillati</taxon>
        <taxon>Bacillota</taxon>
        <taxon>Clostridia</taxon>
        <taxon>Eubacteriales</taxon>
        <taxon>Clostridiaceae</taxon>
        <taxon>Clostridium</taxon>
    </lineage>
</organism>
<dbReference type="InterPro" id="IPR051910">
    <property type="entry name" value="ComF/GntX_DNA_util-trans"/>
</dbReference>
<gene>
    <name evidence="2" type="ORF">CTDIVETGP_1317</name>
</gene>
<dbReference type="CDD" id="cd06223">
    <property type="entry name" value="PRTases_typeI"/>
    <property type="match status" value="1"/>
</dbReference>
<dbReference type="PANTHER" id="PTHR47505:SF1">
    <property type="entry name" value="DNA UTILIZATION PROTEIN YHGH"/>
    <property type="match status" value="1"/>
</dbReference>
<reference evidence="2 3" key="1">
    <citation type="journal article" date="2015" name="Genome Announc.">
        <title>Draft Genome Sequence of Clostridium tyrobutyricum Strain DIVETGP, Isolated from Cow's Milk for Grana Padano Production.</title>
        <authorList>
            <person name="Soggiu A."/>
            <person name="Piras C."/>
            <person name="Gaiarsa S."/>
            <person name="Sassera D."/>
            <person name="Roncada P."/>
            <person name="Bendixen E."/>
            <person name="Brasca M."/>
            <person name="Bonizzi L."/>
        </authorList>
    </citation>
    <scope>NUCLEOTIDE SEQUENCE [LARGE SCALE GENOMIC DNA]</scope>
    <source>
        <strain evidence="2 3">DIVETGP</strain>
    </source>
</reference>
<accession>W6NGS5</accession>
<sequence length="226" mass="25985">MEHGIIESLKFLKDCLLSTIYCDDEKCLLCGYDLYSDEFICNSCRKGIMSCENKNQLEYQNTKFDFYSASYYSGSMKELIGKLKYKNSFKSGEVIAAYMYDVIKKNNIVFDIITYVPMTKKDEKRRGYNQSKYLASILKGYLRKPVKCCIQKRRSTKDQIGLSKEDRWSNIKDSFKIVDKDMVKNKNILLVDDVITTGATAFYCASELKNNGSNKVTILTGAKSRV</sequence>
<dbReference type="AlphaFoldDB" id="W6NGS5"/>
<comment type="caution">
    <text evidence="2">The sequence shown here is derived from an EMBL/GenBank/DDBJ whole genome shotgun (WGS) entry which is preliminary data.</text>
</comment>
<dbReference type="InterPro" id="IPR029057">
    <property type="entry name" value="PRTase-like"/>
</dbReference>